<keyword evidence="3" id="KW-1185">Reference proteome</keyword>
<dbReference type="EMBL" id="JAAPAO010002908">
    <property type="protein sequence ID" value="KAF4647026.1"/>
    <property type="molecule type" value="Genomic_DNA"/>
</dbReference>
<accession>A0A7J6KKF1</accession>
<dbReference type="OrthoDB" id="10474392at2759"/>
<organism evidence="2 3">
    <name type="scientific">Perkinsus chesapeaki</name>
    <name type="common">Clam parasite</name>
    <name type="synonym">Perkinsus andrewsi</name>
    <dbReference type="NCBI Taxonomy" id="330153"/>
    <lineage>
        <taxon>Eukaryota</taxon>
        <taxon>Sar</taxon>
        <taxon>Alveolata</taxon>
        <taxon>Perkinsozoa</taxon>
        <taxon>Perkinsea</taxon>
        <taxon>Perkinsida</taxon>
        <taxon>Perkinsidae</taxon>
        <taxon>Perkinsus</taxon>
    </lineage>
</organism>
<dbReference type="Proteomes" id="UP000591131">
    <property type="component" value="Unassembled WGS sequence"/>
</dbReference>
<reference evidence="2 3" key="1">
    <citation type="submission" date="2020-04" db="EMBL/GenBank/DDBJ databases">
        <title>Perkinsus chesapeaki whole genome sequence.</title>
        <authorList>
            <person name="Bogema D.R."/>
        </authorList>
    </citation>
    <scope>NUCLEOTIDE SEQUENCE [LARGE SCALE GENOMIC DNA]</scope>
    <source>
        <strain evidence="2">ATCC PRA-425</strain>
    </source>
</reference>
<feature type="compositionally biased region" description="Basic and acidic residues" evidence="1">
    <location>
        <begin position="172"/>
        <end position="184"/>
    </location>
</feature>
<feature type="region of interest" description="Disordered" evidence="1">
    <location>
        <begin position="164"/>
        <end position="184"/>
    </location>
</feature>
<proteinExistence type="predicted"/>
<protein>
    <submittedName>
        <fullName evidence="2">Uncharacterized protein</fullName>
    </submittedName>
</protein>
<feature type="non-terminal residue" evidence="2">
    <location>
        <position position="1"/>
    </location>
</feature>
<dbReference type="AlphaFoldDB" id="A0A7J6KKF1"/>
<gene>
    <name evidence="2" type="ORF">FOL47_005206</name>
</gene>
<comment type="caution">
    <text evidence="2">The sequence shown here is derived from an EMBL/GenBank/DDBJ whole genome shotgun (WGS) entry which is preliminary data.</text>
</comment>
<name>A0A7J6KKF1_PERCH</name>
<evidence type="ECO:0000313" key="3">
    <source>
        <dbReference type="Proteomes" id="UP000591131"/>
    </source>
</evidence>
<feature type="non-terminal residue" evidence="2">
    <location>
        <position position="207"/>
    </location>
</feature>
<evidence type="ECO:0000313" key="2">
    <source>
        <dbReference type="EMBL" id="KAF4647026.1"/>
    </source>
</evidence>
<sequence length="207" mass="22851">VLDHPVESVRLAAVLHCISEPKKSKVKRLIRSSGITTTTELFQRLDKDHLTVSEEAALVNEWVDVCQQPGETAYAYITRFEELIHLRSTTHPEQGSLHDKVLLSMLRRGFTDPLCCIALPLVDPTGEMGYEVYKEKLLAFLSSFSGSRAASTVGSLLPSVLSSLPQQATPGPKREDKTSKLKPKLADDSPLYAHVRSAITRQLGITD</sequence>
<evidence type="ECO:0000256" key="1">
    <source>
        <dbReference type="SAM" id="MobiDB-lite"/>
    </source>
</evidence>